<dbReference type="AlphaFoldDB" id="A0A2M7WRK9"/>
<evidence type="ECO:0000259" key="2">
    <source>
        <dbReference type="Pfam" id="PF01471"/>
    </source>
</evidence>
<dbReference type="InterPro" id="IPR036366">
    <property type="entry name" value="PGBDSf"/>
</dbReference>
<dbReference type="InterPro" id="IPR014756">
    <property type="entry name" value="Ig_E-set"/>
</dbReference>
<organism evidence="4 5">
    <name type="scientific">Candidatus Zambryskibacteria bacterium CG_4_9_14_3_um_filter_42_15</name>
    <dbReference type="NCBI Taxonomy" id="1975112"/>
    <lineage>
        <taxon>Bacteria</taxon>
        <taxon>Candidatus Zambryskiibacteriota</taxon>
    </lineage>
</organism>
<dbReference type="EMBL" id="PFXF01000025">
    <property type="protein sequence ID" value="PJA32637.1"/>
    <property type="molecule type" value="Genomic_DNA"/>
</dbReference>
<dbReference type="InterPro" id="IPR036365">
    <property type="entry name" value="PGBD-like_sf"/>
</dbReference>
<evidence type="ECO:0000313" key="5">
    <source>
        <dbReference type="Proteomes" id="UP000230758"/>
    </source>
</evidence>
<feature type="signal peptide" evidence="1">
    <location>
        <begin position="1"/>
        <end position="23"/>
    </location>
</feature>
<feature type="domain" description="IPT/TIG" evidence="3">
    <location>
        <begin position="147"/>
        <end position="206"/>
    </location>
</feature>
<dbReference type="InterPro" id="IPR013783">
    <property type="entry name" value="Ig-like_fold"/>
</dbReference>
<evidence type="ECO:0000313" key="4">
    <source>
        <dbReference type="EMBL" id="PJA32637.1"/>
    </source>
</evidence>
<gene>
    <name evidence="4" type="ORF">CO185_02325</name>
</gene>
<keyword evidence="1" id="KW-0732">Signal</keyword>
<name>A0A2M7WRK9_9BACT</name>
<dbReference type="Proteomes" id="UP000230758">
    <property type="component" value="Unassembled WGS sequence"/>
</dbReference>
<reference evidence="5" key="1">
    <citation type="submission" date="2017-09" db="EMBL/GenBank/DDBJ databases">
        <title>Depth-based differentiation of microbial function through sediment-hosted aquifers and enrichment of novel symbionts in the deep terrestrial subsurface.</title>
        <authorList>
            <person name="Probst A.J."/>
            <person name="Ladd B."/>
            <person name="Jarett J.K."/>
            <person name="Geller-Mcgrath D.E."/>
            <person name="Sieber C.M.K."/>
            <person name="Emerson J.B."/>
            <person name="Anantharaman K."/>
            <person name="Thomas B.C."/>
            <person name="Malmstrom R."/>
            <person name="Stieglmeier M."/>
            <person name="Klingl A."/>
            <person name="Woyke T."/>
            <person name="Ryan C.M."/>
            <person name="Banfield J.F."/>
        </authorList>
    </citation>
    <scope>NUCLEOTIDE SEQUENCE [LARGE SCALE GENOMIC DNA]</scope>
</reference>
<evidence type="ECO:0000259" key="3">
    <source>
        <dbReference type="Pfam" id="PF01833"/>
    </source>
</evidence>
<protein>
    <submittedName>
        <fullName evidence="4">Uncharacterized protein</fullName>
    </submittedName>
</protein>
<accession>A0A2M7WRK9</accession>
<comment type="caution">
    <text evidence="4">The sequence shown here is derived from an EMBL/GenBank/DDBJ whole genome shotgun (WGS) entry which is preliminary data.</text>
</comment>
<sequence length="318" mass="34419">MRPLSVFTLSLVLFFSFFATSTAASFTQNLTLGSRGTEVTALQQYLVAQGRLVIPAGVAFGYFGPLTKAALASWQAANGVLPAVGYWGPISRARYNSVNVSTTTNDNNLSSNSTNTTSTPPLFNNDTPYAFGIRADKVIIFRAFPFEVQSGDIITLEGSGFSRTANNVYFNGGYSLSATSTNGKIIRIQTPSSITEGEYKLFVSNLLGSSENSNIEVKVKITDNPTPSPYIESASIVGDIVTLIGSGFTSRNDLLTTLGNSASPLSSSGTTLTFRLKDLSQYDQISQFTRGQYKFTLWVYVQNEHGINKDPYQIDITI</sequence>
<feature type="domain" description="Peptidoglycan binding-like" evidence="2">
    <location>
        <begin position="35"/>
        <end position="80"/>
    </location>
</feature>
<dbReference type="Gene3D" id="1.10.101.10">
    <property type="entry name" value="PGBD-like superfamily/PGBD"/>
    <property type="match status" value="1"/>
</dbReference>
<dbReference type="InterPro" id="IPR002477">
    <property type="entry name" value="Peptidoglycan-bd-like"/>
</dbReference>
<evidence type="ECO:0000256" key="1">
    <source>
        <dbReference type="SAM" id="SignalP"/>
    </source>
</evidence>
<dbReference type="InterPro" id="IPR002909">
    <property type="entry name" value="IPT_dom"/>
</dbReference>
<proteinExistence type="predicted"/>
<dbReference type="Pfam" id="PF01833">
    <property type="entry name" value="TIG"/>
    <property type="match status" value="1"/>
</dbReference>
<dbReference type="SUPFAM" id="SSF81296">
    <property type="entry name" value="E set domains"/>
    <property type="match status" value="1"/>
</dbReference>
<dbReference type="Pfam" id="PF01471">
    <property type="entry name" value="PG_binding_1"/>
    <property type="match status" value="1"/>
</dbReference>
<dbReference type="SUPFAM" id="SSF47090">
    <property type="entry name" value="PGBD-like"/>
    <property type="match status" value="1"/>
</dbReference>
<feature type="chain" id="PRO_5014954564" evidence="1">
    <location>
        <begin position="24"/>
        <end position="318"/>
    </location>
</feature>
<dbReference type="Gene3D" id="2.60.40.10">
    <property type="entry name" value="Immunoglobulins"/>
    <property type="match status" value="1"/>
</dbReference>